<dbReference type="InterPro" id="IPR010985">
    <property type="entry name" value="Ribbon_hlx_hlx"/>
</dbReference>
<dbReference type="SUPFAM" id="SSF47598">
    <property type="entry name" value="Ribbon-helix-helix"/>
    <property type="match status" value="1"/>
</dbReference>
<keyword evidence="2 7" id="KW-0533">Nickel</keyword>
<keyword evidence="5 7" id="KW-0238">DNA-binding</keyword>
<dbReference type="SUPFAM" id="SSF55021">
    <property type="entry name" value="ACT-like"/>
    <property type="match status" value="1"/>
</dbReference>
<sequence length="132" mass="14701">MQRVTMTIDDSQLDALDAYADRRGYPSRSEAMRDILAGMQMAETDADPDAACIATLSYLFDHEARDLSRRLTAEAHRHHHLALSTLHVHVSHDDCLEVVVLRGSVAEVRAMADAILTQKGVRMGRLHVMPLP</sequence>
<dbReference type="InterPro" id="IPR027271">
    <property type="entry name" value="Acetolactate_synth/TF_NikR_C"/>
</dbReference>
<protein>
    <recommendedName>
        <fullName evidence="7">Putative nickel-responsive regulator</fullName>
    </recommendedName>
</protein>
<dbReference type="InterPro" id="IPR045865">
    <property type="entry name" value="ACT-like_dom_sf"/>
</dbReference>
<dbReference type="NCBIfam" id="NF003381">
    <property type="entry name" value="PRK04460.1"/>
    <property type="match status" value="1"/>
</dbReference>
<evidence type="ECO:0000259" key="9">
    <source>
        <dbReference type="Pfam" id="PF08753"/>
    </source>
</evidence>
<feature type="binding site" evidence="7">
    <location>
        <position position="89"/>
    </location>
    <ligand>
        <name>Ni(2+)</name>
        <dbReference type="ChEBI" id="CHEBI:49786"/>
    </ligand>
</feature>
<dbReference type="Gene3D" id="1.10.1220.10">
    <property type="entry name" value="Met repressor-like"/>
    <property type="match status" value="1"/>
</dbReference>
<keyword evidence="3 7" id="KW-0479">Metal-binding</keyword>
<name>A0A418ZUL4_9RHOB</name>
<dbReference type="GO" id="GO:0016151">
    <property type="term" value="F:nickel cation binding"/>
    <property type="evidence" value="ECO:0007669"/>
    <property type="project" value="UniProtKB-UniRule"/>
</dbReference>
<feature type="domain" description="Transcription factor NikR nickel binding C-terminal" evidence="9">
    <location>
        <begin position="53"/>
        <end position="128"/>
    </location>
</feature>
<evidence type="ECO:0000256" key="7">
    <source>
        <dbReference type="HAMAP-Rule" id="MF_00476"/>
    </source>
</evidence>
<dbReference type="InterPro" id="IPR013321">
    <property type="entry name" value="Arc_rbn_hlx_hlx"/>
</dbReference>
<dbReference type="Gene3D" id="3.30.70.1150">
    <property type="entry name" value="ACT-like. Chain A, domain 2"/>
    <property type="match status" value="1"/>
</dbReference>
<feature type="binding site" evidence="7">
    <location>
        <position position="95"/>
    </location>
    <ligand>
        <name>Ni(2+)</name>
        <dbReference type="ChEBI" id="CHEBI:49786"/>
    </ligand>
</feature>
<dbReference type="PANTHER" id="PTHR34719">
    <property type="entry name" value="NICKEL-RESPONSIVE REGULATOR"/>
    <property type="match status" value="1"/>
</dbReference>
<evidence type="ECO:0000256" key="4">
    <source>
        <dbReference type="ARBA" id="ARBA00023015"/>
    </source>
</evidence>
<dbReference type="InterPro" id="IPR002145">
    <property type="entry name" value="CopG"/>
</dbReference>
<evidence type="ECO:0000256" key="2">
    <source>
        <dbReference type="ARBA" id="ARBA00022596"/>
    </source>
</evidence>
<reference evidence="10 11" key="1">
    <citation type="submission" date="2018-09" db="EMBL/GenBank/DDBJ databases">
        <title>Paracoccus onubensis nov. sp. a moderate halophilic bacterium isolated from Gruta de las Maravillas (Aracena, Spain).</title>
        <authorList>
            <person name="Jurado V."/>
            <person name="Gutierrez-Patricio S."/>
            <person name="Gonzalez-Pimentel J.L."/>
            <person name="Laiz L."/>
            <person name="Saiz-Jimenez C."/>
        </authorList>
    </citation>
    <scope>NUCLEOTIDE SEQUENCE [LARGE SCALE GENOMIC DNA]</scope>
    <source>
        <strain evidence="10 11">DSM 19484</strain>
    </source>
</reference>
<evidence type="ECO:0000256" key="5">
    <source>
        <dbReference type="ARBA" id="ARBA00023125"/>
    </source>
</evidence>
<dbReference type="EMBL" id="QZEV01000065">
    <property type="protein sequence ID" value="RJL01498.1"/>
    <property type="molecule type" value="Genomic_DNA"/>
</dbReference>
<dbReference type="Pfam" id="PF01402">
    <property type="entry name" value="RHH_1"/>
    <property type="match status" value="1"/>
</dbReference>
<dbReference type="InterPro" id="IPR014864">
    <property type="entry name" value="TF_NikR_Ni-bd_C"/>
</dbReference>
<dbReference type="CDD" id="cd22231">
    <property type="entry name" value="RHH_NikR_HicB-like"/>
    <property type="match status" value="1"/>
</dbReference>
<dbReference type="NCBIfam" id="NF002815">
    <property type="entry name" value="PRK02967.1"/>
    <property type="match status" value="1"/>
</dbReference>
<dbReference type="Proteomes" id="UP000285530">
    <property type="component" value="Unassembled WGS sequence"/>
</dbReference>
<dbReference type="GO" id="GO:0003677">
    <property type="term" value="F:DNA binding"/>
    <property type="evidence" value="ECO:0007669"/>
    <property type="project" value="UniProtKB-KW"/>
</dbReference>
<feature type="binding site" evidence="7">
    <location>
        <position position="76"/>
    </location>
    <ligand>
        <name>Ni(2+)</name>
        <dbReference type="ChEBI" id="CHEBI:49786"/>
    </ligand>
</feature>
<dbReference type="RefSeq" id="WP_119886808.1">
    <property type="nucleotide sequence ID" value="NZ_CP067169.1"/>
</dbReference>
<evidence type="ECO:0000256" key="3">
    <source>
        <dbReference type="ARBA" id="ARBA00022723"/>
    </source>
</evidence>
<gene>
    <name evidence="10" type="primary">nikR</name>
    <name evidence="10" type="ORF">D3P06_12165</name>
</gene>
<organism evidence="10 11">
    <name type="scientific">Paracoccus aestuarii</name>
    <dbReference type="NCBI Taxonomy" id="453842"/>
    <lineage>
        <taxon>Bacteria</taxon>
        <taxon>Pseudomonadati</taxon>
        <taxon>Pseudomonadota</taxon>
        <taxon>Alphaproteobacteria</taxon>
        <taxon>Rhodobacterales</taxon>
        <taxon>Paracoccaceae</taxon>
        <taxon>Paracoccus</taxon>
    </lineage>
</organism>
<keyword evidence="11" id="KW-1185">Reference proteome</keyword>
<dbReference type="InterPro" id="IPR022988">
    <property type="entry name" value="Ni_resp_reg_NikR"/>
</dbReference>
<dbReference type="InterPro" id="IPR050192">
    <property type="entry name" value="CopG/NikR_regulator"/>
</dbReference>
<comment type="cofactor">
    <cofactor evidence="7">
        <name>Ni(2+)</name>
        <dbReference type="ChEBI" id="CHEBI:49786"/>
    </cofactor>
    <text evidence="7">Binds 1 nickel ion per subunit.</text>
</comment>
<comment type="similarity">
    <text evidence="1 7">Belongs to the transcriptional regulatory CopG/NikR family.</text>
</comment>
<evidence type="ECO:0000313" key="11">
    <source>
        <dbReference type="Proteomes" id="UP000285530"/>
    </source>
</evidence>
<feature type="binding site" evidence="7">
    <location>
        <position position="87"/>
    </location>
    <ligand>
        <name>Ni(2+)</name>
        <dbReference type="ChEBI" id="CHEBI:49786"/>
    </ligand>
</feature>
<dbReference type="PANTHER" id="PTHR34719:SF2">
    <property type="entry name" value="NICKEL-RESPONSIVE REGULATOR"/>
    <property type="match status" value="1"/>
</dbReference>
<dbReference type="AlphaFoldDB" id="A0A418ZUL4"/>
<keyword evidence="6 7" id="KW-0804">Transcription</keyword>
<dbReference type="GO" id="GO:0010045">
    <property type="term" value="P:response to nickel cation"/>
    <property type="evidence" value="ECO:0007669"/>
    <property type="project" value="InterPro"/>
</dbReference>
<evidence type="ECO:0000313" key="10">
    <source>
        <dbReference type="EMBL" id="RJL01498.1"/>
    </source>
</evidence>
<comment type="function">
    <text evidence="7">Transcriptional regulator.</text>
</comment>
<evidence type="ECO:0000256" key="6">
    <source>
        <dbReference type="ARBA" id="ARBA00023163"/>
    </source>
</evidence>
<dbReference type="Pfam" id="PF08753">
    <property type="entry name" value="NikR_C"/>
    <property type="match status" value="1"/>
</dbReference>
<comment type="caution">
    <text evidence="10">The sequence shown here is derived from an EMBL/GenBank/DDBJ whole genome shotgun (WGS) entry which is preliminary data.</text>
</comment>
<evidence type="ECO:0000259" key="8">
    <source>
        <dbReference type="Pfam" id="PF01402"/>
    </source>
</evidence>
<dbReference type="OrthoDB" id="9806294at2"/>
<dbReference type="HAMAP" id="MF_00476">
    <property type="entry name" value="NikR"/>
    <property type="match status" value="1"/>
</dbReference>
<dbReference type="GO" id="GO:0003700">
    <property type="term" value="F:DNA-binding transcription factor activity"/>
    <property type="evidence" value="ECO:0007669"/>
    <property type="project" value="UniProtKB-UniRule"/>
</dbReference>
<feature type="domain" description="Ribbon-helix-helix protein CopG" evidence="8">
    <location>
        <begin position="3"/>
        <end position="36"/>
    </location>
</feature>
<accession>A0A418ZUL4</accession>
<keyword evidence="4 7" id="KW-0805">Transcription regulation</keyword>
<proteinExistence type="inferred from homology"/>
<evidence type="ECO:0000256" key="1">
    <source>
        <dbReference type="ARBA" id="ARBA00008478"/>
    </source>
</evidence>